<evidence type="ECO:0000313" key="2">
    <source>
        <dbReference type="EMBL" id="KKN64705.1"/>
    </source>
</evidence>
<dbReference type="Gene3D" id="2.60.200.40">
    <property type="match status" value="1"/>
</dbReference>
<dbReference type="EMBL" id="LAZR01000546">
    <property type="protein sequence ID" value="KKN64705.1"/>
    <property type="molecule type" value="Genomic_DNA"/>
</dbReference>
<organism evidence="2">
    <name type="scientific">marine sediment metagenome</name>
    <dbReference type="NCBI Taxonomy" id="412755"/>
    <lineage>
        <taxon>unclassified sequences</taxon>
        <taxon>metagenomes</taxon>
        <taxon>ecological metagenomes</taxon>
    </lineage>
</organism>
<dbReference type="SMART" id="SM00046">
    <property type="entry name" value="DAGKc"/>
    <property type="match status" value="1"/>
</dbReference>
<name>A0A0F9S734_9ZZZZ</name>
<dbReference type="AlphaFoldDB" id="A0A0F9S734"/>
<dbReference type="PANTHER" id="PTHR12358">
    <property type="entry name" value="SPHINGOSINE KINASE"/>
    <property type="match status" value="1"/>
</dbReference>
<sequence>MKPSRVIVILNKGSGRKDGIERRSRISDRFEHHDISVSFVEFSPNGSDLGKLAQSTAEDNPDATIVASGGDGTISGVAAGLAHVPNQMGIIPAGTFNYFARSLNLPETVDEAVDVIANGVLRPTDIAKINGNAFLNNASIGAYAAILKTREGIYDRWGRSRIAAYWSVVKALATLRAPLKLTVTVDGKSFKHRTPLVFAISNAFQLNQMGLSGEDCIAKGGMVLLVAPDTNRWGLFKHAAALAFGVAKRETDYQMHCGNEITLEMAHKSRPIARDGELSRMKGPFKLEMQREALQLIVPAEFNEVVR</sequence>
<comment type="caution">
    <text evidence="2">The sequence shown here is derived from an EMBL/GenBank/DDBJ whole genome shotgun (WGS) entry which is preliminary data.</text>
</comment>
<dbReference type="InterPro" id="IPR050187">
    <property type="entry name" value="Lipid_Phosphate_FormReg"/>
</dbReference>
<reference evidence="2" key="1">
    <citation type="journal article" date="2015" name="Nature">
        <title>Complex archaea that bridge the gap between prokaryotes and eukaryotes.</title>
        <authorList>
            <person name="Spang A."/>
            <person name="Saw J.H."/>
            <person name="Jorgensen S.L."/>
            <person name="Zaremba-Niedzwiedzka K."/>
            <person name="Martijn J."/>
            <person name="Lind A.E."/>
            <person name="van Eijk R."/>
            <person name="Schleper C."/>
            <person name="Guy L."/>
            <person name="Ettema T.J."/>
        </authorList>
    </citation>
    <scope>NUCLEOTIDE SEQUENCE</scope>
</reference>
<accession>A0A0F9S734</accession>
<gene>
    <name evidence="2" type="ORF">LCGC14_0489140</name>
</gene>
<feature type="domain" description="DAGKc" evidence="1">
    <location>
        <begin position="1"/>
        <end position="133"/>
    </location>
</feature>
<evidence type="ECO:0000259" key="1">
    <source>
        <dbReference type="PROSITE" id="PS50146"/>
    </source>
</evidence>
<dbReference type="InterPro" id="IPR001206">
    <property type="entry name" value="Diacylglycerol_kinase_cat_dom"/>
</dbReference>
<dbReference type="InterPro" id="IPR016064">
    <property type="entry name" value="NAD/diacylglycerol_kinase_sf"/>
</dbReference>
<protein>
    <recommendedName>
        <fullName evidence="1">DAGKc domain-containing protein</fullName>
    </recommendedName>
</protein>
<dbReference type="GO" id="GO:0016301">
    <property type="term" value="F:kinase activity"/>
    <property type="evidence" value="ECO:0007669"/>
    <property type="project" value="InterPro"/>
</dbReference>
<dbReference type="PROSITE" id="PS50146">
    <property type="entry name" value="DAGK"/>
    <property type="match status" value="1"/>
</dbReference>
<dbReference type="PANTHER" id="PTHR12358:SF54">
    <property type="entry name" value="SPHINGOSINE KINASE RELATED PROTEIN"/>
    <property type="match status" value="1"/>
</dbReference>
<dbReference type="Pfam" id="PF00781">
    <property type="entry name" value="DAGK_cat"/>
    <property type="match status" value="1"/>
</dbReference>
<dbReference type="Gene3D" id="3.40.50.10330">
    <property type="entry name" value="Probable inorganic polyphosphate/atp-NAD kinase, domain 1"/>
    <property type="match status" value="1"/>
</dbReference>
<dbReference type="InterPro" id="IPR017438">
    <property type="entry name" value="ATP-NAD_kinase_N"/>
</dbReference>
<dbReference type="SUPFAM" id="SSF111331">
    <property type="entry name" value="NAD kinase/diacylglycerol kinase-like"/>
    <property type="match status" value="1"/>
</dbReference>
<proteinExistence type="predicted"/>